<name>A0A0S2TGM5_9GAMM</name>
<protein>
    <submittedName>
        <fullName evidence="1">Uncharacterized protein</fullName>
    </submittedName>
</protein>
<reference evidence="1" key="1">
    <citation type="submission" date="2015-10" db="EMBL/GenBank/DDBJ databases">
        <title>Description of Candidatus Tenderia electrophaga gen. nov, sp. nov., an Uncultivated Electroautotroph from a Biocathode Enrichment.</title>
        <authorList>
            <person name="Eddie B.J."/>
            <person name="Malanoski A.P."/>
            <person name="Wang Z."/>
            <person name="Hall R.J."/>
            <person name="Oh S.D."/>
            <person name="Heiner C."/>
            <person name="Lin B."/>
            <person name="Strycharz-Glaven S.M."/>
        </authorList>
    </citation>
    <scope>NUCLEOTIDE SEQUENCE [LARGE SCALE GENOMIC DNA]</scope>
    <source>
        <strain evidence="1">NRL1</strain>
    </source>
</reference>
<evidence type="ECO:0000313" key="2">
    <source>
        <dbReference type="Proteomes" id="UP000055136"/>
    </source>
</evidence>
<dbReference type="KEGG" id="tee:Tel_14605"/>
<dbReference type="Proteomes" id="UP000055136">
    <property type="component" value="Chromosome"/>
</dbReference>
<gene>
    <name evidence="1" type="ORF">Tel_14605</name>
</gene>
<organism evidence="1 2">
    <name type="scientific">Candidatus Tenderia electrophaga</name>
    <dbReference type="NCBI Taxonomy" id="1748243"/>
    <lineage>
        <taxon>Bacteria</taxon>
        <taxon>Pseudomonadati</taxon>
        <taxon>Pseudomonadota</taxon>
        <taxon>Gammaproteobacteria</taxon>
        <taxon>Candidatus Tenderiales</taxon>
        <taxon>Candidatus Tenderiaceae</taxon>
        <taxon>Candidatus Tenderia</taxon>
    </lineage>
</organism>
<dbReference type="AlphaFoldDB" id="A0A0S2TGM5"/>
<evidence type="ECO:0000313" key="1">
    <source>
        <dbReference type="EMBL" id="ALP54275.1"/>
    </source>
</evidence>
<dbReference type="EMBL" id="CP013099">
    <property type="protein sequence ID" value="ALP54275.1"/>
    <property type="molecule type" value="Genomic_DNA"/>
</dbReference>
<accession>A0A0S2TGM5</accession>
<sequence>MDKSRIFYCQPQKAFMSISNCHELRERPTGKAAAGAQPKLIACERCNMYPMVDKNKVETVTITEYLGGVRPQTLSA</sequence>
<keyword evidence="2" id="KW-1185">Reference proteome</keyword>
<proteinExistence type="predicted"/>